<dbReference type="Proteomes" id="UP001303046">
    <property type="component" value="Unassembled WGS sequence"/>
</dbReference>
<accession>A0ABR1E3F9</accession>
<gene>
    <name evidence="1" type="primary">Necator_chrV.g19951</name>
    <name evidence="1" type="ORF">RB195_015159</name>
</gene>
<name>A0ABR1E3F9_NECAM</name>
<protein>
    <recommendedName>
        <fullName evidence="3">Reverse transcriptase domain-containing protein</fullName>
    </recommendedName>
</protein>
<proteinExistence type="predicted"/>
<organism evidence="1 2">
    <name type="scientific">Necator americanus</name>
    <name type="common">Human hookworm</name>
    <dbReference type="NCBI Taxonomy" id="51031"/>
    <lineage>
        <taxon>Eukaryota</taxon>
        <taxon>Metazoa</taxon>
        <taxon>Ecdysozoa</taxon>
        <taxon>Nematoda</taxon>
        <taxon>Chromadorea</taxon>
        <taxon>Rhabditida</taxon>
        <taxon>Rhabditina</taxon>
        <taxon>Rhabditomorpha</taxon>
        <taxon>Strongyloidea</taxon>
        <taxon>Ancylostomatidae</taxon>
        <taxon>Bunostominae</taxon>
        <taxon>Necator</taxon>
    </lineage>
</organism>
<comment type="caution">
    <text evidence="1">The sequence shown here is derived from an EMBL/GenBank/DDBJ whole genome shotgun (WGS) entry which is preliminary data.</text>
</comment>
<evidence type="ECO:0000313" key="1">
    <source>
        <dbReference type="EMBL" id="KAK6757168.1"/>
    </source>
</evidence>
<keyword evidence="2" id="KW-1185">Reference proteome</keyword>
<reference evidence="1 2" key="1">
    <citation type="submission" date="2023-08" db="EMBL/GenBank/DDBJ databases">
        <title>A Necator americanus chromosomal reference genome.</title>
        <authorList>
            <person name="Ilik V."/>
            <person name="Petrzelkova K.J."/>
            <person name="Pardy F."/>
            <person name="Fuh T."/>
            <person name="Niatou-Singa F.S."/>
            <person name="Gouil Q."/>
            <person name="Baker L."/>
            <person name="Ritchie M.E."/>
            <person name="Jex A.R."/>
            <person name="Gazzola D."/>
            <person name="Li H."/>
            <person name="Toshio Fujiwara R."/>
            <person name="Zhan B."/>
            <person name="Aroian R.V."/>
            <person name="Pafco B."/>
            <person name="Schwarz E.M."/>
        </authorList>
    </citation>
    <scope>NUCLEOTIDE SEQUENCE [LARGE SCALE GENOMIC DNA]</scope>
    <source>
        <strain evidence="1 2">Aroian</strain>
        <tissue evidence="1">Whole animal</tissue>
    </source>
</reference>
<evidence type="ECO:0008006" key="3">
    <source>
        <dbReference type="Google" id="ProtNLM"/>
    </source>
</evidence>
<sequence length="280" mass="32179">MLGTVASEKTGFQEPCRLPKRKRATMTISTYSEPTVGSDVAIEDLMMQPRKFLHRADRRKATPPSERRSHHRVGTSFVGFWENIVMDNIDDEYERFVEHLHDCTRKAKSFKTSKRRLSLNTLKLIHQRGAAQAACNQELTYELARNAMRGLEWDNMGVNVDGRHLHHLHLADDIVLITSSINQTKYWPSLRKRVKSYVYIGHEINMVSNLTSELGRRKRADSGAFESIEDVVKRTKKIRLRAHLCNTTVLPASETRSGKCVGLLYLIGDDLQHEKETYKC</sequence>
<evidence type="ECO:0000313" key="2">
    <source>
        <dbReference type="Proteomes" id="UP001303046"/>
    </source>
</evidence>
<dbReference type="EMBL" id="JAVFWL010000005">
    <property type="protein sequence ID" value="KAK6757168.1"/>
    <property type="molecule type" value="Genomic_DNA"/>
</dbReference>